<dbReference type="InterPro" id="IPR007627">
    <property type="entry name" value="RNA_pol_sigma70_r2"/>
</dbReference>
<feature type="domain" description="RNA polymerase sigma-70 region 2" evidence="7">
    <location>
        <begin position="45"/>
        <end position="109"/>
    </location>
</feature>
<dbReference type="Proteomes" id="UP000220914">
    <property type="component" value="Unassembled WGS sequence"/>
</dbReference>
<dbReference type="GO" id="GO:0006352">
    <property type="term" value="P:DNA-templated transcription initiation"/>
    <property type="evidence" value="ECO:0007669"/>
    <property type="project" value="InterPro"/>
</dbReference>
<evidence type="ECO:0000256" key="4">
    <source>
        <dbReference type="ARBA" id="ARBA00023125"/>
    </source>
</evidence>
<dbReference type="SUPFAM" id="SSF88946">
    <property type="entry name" value="Sigma2 domain of RNA polymerase sigma factors"/>
    <property type="match status" value="1"/>
</dbReference>
<evidence type="ECO:0000313" key="10">
    <source>
        <dbReference type="Proteomes" id="UP000220914"/>
    </source>
</evidence>
<feature type="domain" description="RNA polymerase sigma factor 70 region 4 type 2" evidence="8">
    <location>
        <begin position="145"/>
        <end position="190"/>
    </location>
</feature>
<dbReference type="PANTHER" id="PTHR43133:SF57">
    <property type="entry name" value="RNA POLYMERASE SIGMA-70 FACTOR"/>
    <property type="match status" value="1"/>
</dbReference>
<keyword evidence="5" id="KW-0804">Transcription</keyword>
<keyword evidence="10" id="KW-1185">Reference proteome</keyword>
<dbReference type="InterPro" id="IPR036388">
    <property type="entry name" value="WH-like_DNA-bd_sf"/>
</dbReference>
<dbReference type="InterPro" id="IPR014284">
    <property type="entry name" value="RNA_pol_sigma-70_dom"/>
</dbReference>
<dbReference type="AlphaFoldDB" id="A0A2A7N3U8"/>
<evidence type="ECO:0000256" key="6">
    <source>
        <dbReference type="SAM" id="MobiDB-lite"/>
    </source>
</evidence>
<accession>A0A2A7N3U8</accession>
<sequence length="200" mass="22448">MPRTSRLSTENEARPLRRGHARTSRLEGGLRSVTGPAYPDWDAVYRDNIGWVYRLMYSKVGNQPDAEDLTAEVFMTALKPLRVSATVPEVRKYLKMTARTVLASHWRDRMGREVTRIEEDIQEGPADDGGQPTAESGTGDRVRWLLAKLPDNYRQILELRFLQAFSARDAAKQMGVSVANAKVLQHRALKMAARLGGEAP</sequence>
<comment type="similarity">
    <text evidence="1">Belongs to the sigma-70 factor family. ECF subfamily.</text>
</comment>
<organism evidence="9 10">
    <name type="scientific">Mycolicibacterium agri</name>
    <name type="common">Mycobacterium agri</name>
    <dbReference type="NCBI Taxonomy" id="36811"/>
    <lineage>
        <taxon>Bacteria</taxon>
        <taxon>Bacillati</taxon>
        <taxon>Actinomycetota</taxon>
        <taxon>Actinomycetes</taxon>
        <taxon>Mycobacteriales</taxon>
        <taxon>Mycobacteriaceae</taxon>
        <taxon>Mycolicibacterium</taxon>
    </lineage>
</organism>
<dbReference type="SUPFAM" id="SSF88659">
    <property type="entry name" value="Sigma3 and sigma4 domains of RNA polymerase sigma factors"/>
    <property type="match status" value="1"/>
</dbReference>
<dbReference type="InterPro" id="IPR039425">
    <property type="entry name" value="RNA_pol_sigma-70-like"/>
</dbReference>
<dbReference type="CDD" id="cd06171">
    <property type="entry name" value="Sigma70_r4"/>
    <property type="match status" value="1"/>
</dbReference>
<dbReference type="NCBIfam" id="TIGR02937">
    <property type="entry name" value="sigma70-ECF"/>
    <property type="match status" value="1"/>
</dbReference>
<dbReference type="Gene3D" id="1.10.1740.10">
    <property type="match status" value="1"/>
</dbReference>
<dbReference type="GO" id="GO:0016987">
    <property type="term" value="F:sigma factor activity"/>
    <property type="evidence" value="ECO:0007669"/>
    <property type="project" value="UniProtKB-KW"/>
</dbReference>
<name>A0A2A7N3U8_MYCAG</name>
<reference evidence="9 10" key="1">
    <citation type="submission" date="2017-10" db="EMBL/GenBank/DDBJ databases">
        <title>The new phylogeny of genus Mycobacterium.</title>
        <authorList>
            <person name="Tortoli E."/>
            <person name="Trovato A."/>
            <person name="Cirillo D.M."/>
        </authorList>
    </citation>
    <scope>NUCLEOTIDE SEQUENCE [LARGE SCALE GENOMIC DNA]</scope>
    <source>
        <strain evidence="9 10">CCUG37673</strain>
    </source>
</reference>
<proteinExistence type="inferred from homology"/>
<comment type="caution">
    <text evidence="9">The sequence shown here is derived from an EMBL/GenBank/DDBJ whole genome shotgun (WGS) entry which is preliminary data.</text>
</comment>
<evidence type="ECO:0000256" key="1">
    <source>
        <dbReference type="ARBA" id="ARBA00010641"/>
    </source>
</evidence>
<evidence type="ECO:0000256" key="5">
    <source>
        <dbReference type="ARBA" id="ARBA00023163"/>
    </source>
</evidence>
<dbReference type="Gene3D" id="1.10.10.10">
    <property type="entry name" value="Winged helix-like DNA-binding domain superfamily/Winged helix DNA-binding domain"/>
    <property type="match status" value="1"/>
</dbReference>
<dbReference type="InterPro" id="IPR013324">
    <property type="entry name" value="RNA_pol_sigma_r3/r4-like"/>
</dbReference>
<dbReference type="PANTHER" id="PTHR43133">
    <property type="entry name" value="RNA POLYMERASE ECF-TYPE SIGMA FACTO"/>
    <property type="match status" value="1"/>
</dbReference>
<evidence type="ECO:0000259" key="8">
    <source>
        <dbReference type="Pfam" id="PF08281"/>
    </source>
</evidence>
<protein>
    <submittedName>
        <fullName evidence="9">RNA polymerase subunit sigma</fullName>
    </submittedName>
</protein>
<dbReference type="GO" id="GO:0003677">
    <property type="term" value="F:DNA binding"/>
    <property type="evidence" value="ECO:0007669"/>
    <property type="project" value="UniProtKB-KW"/>
</dbReference>
<keyword evidence="4" id="KW-0238">DNA-binding</keyword>
<dbReference type="InterPro" id="IPR013249">
    <property type="entry name" value="RNA_pol_sigma70_r4_t2"/>
</dbReference>
<evidence type="ECO:0000259" key="7">
    <source>
        <dbReference type="Pfam" id="PF04542"/>
    </source>
</evidence>
<dbReference type="OrthoDB" id="5243336at2"/>
<gene>
    <name evidence="9" type="ORF">CQY20_13445</name>
</gene>
<feature type="region of interest" description="Disordered" evidence="6">
    <location>
        <begin position="1"/>
        <end position="27"/>
    </location>
</feature>
<evidence type="ECO:0000313" key="9">
    <source>
        <dbReference type="EMBL" id="PEG38433.1"/>
    </source>
</evidence>
<keyword evidence="3" id="KW-0731">Sigma factor</keyword>
<evidence type="ECO:0000256" key="3">
    <source>
        <dbReference type="ARBA" id="ARBA00023082"/>
    </source>
</evidence>
<keyword evidence="2" id="KW-0805">Transcription regulation</keyword>
<dbReference type="InterPro" id="IPR013325">
    <property type="entry name" value="RNA_pol_sigma_r2"/>
</dbReference>
<dbReference type="Pfam" id="PF08281">
    <property type="entry name" value="Sigma70_r4_2"/>
    <property type="match status" value="1"/>
</dbReference>
<dbReference type="Pfam" id="PF04542">
    <property type="entry name" value="Sigma70_r2"/>
    <property type="match status" value="1"/>
</dbReference>
<evidence type="ECO:0000256" key="2">
    <source>
        <dbReference type="ARBA" id="ARBA00023015"/>
    </source>
</evidence>
<dbReference type="EMBL" id="PDCP01000020">
    <property type="protein sequence ID" value="PEG38433.1"/>
    <property type="molecule type" value="Genomic_DNA"/>
</dbReference>